<gene>
    <name evidence="2" type="ORF">QBC38DRAFT_494714</name>
</gene>
<dbReference type="InterPro" id="IPR010730">
    <property type="entry name" value="HET"/>
</dbReference>
<evidence type="ECO:0000313" key="3">
    <source>
        <dbReference type="Proteomes" id="UP001301958"/>
    </source>
</evidence>
<dbReference type="InterPro" id="IPR052895">
    <property type="entry name" value="HetReg/Transcr_Mod"/>
</dbReference>
<evidence type="ECO:0000313" key="2">
    <source>
        <dbReference type="EMBL" id="KAK4232650.1"/>
    </source>
</evidence>
<dbReference type="AlphaFoldDB" id="A0AAN7BZS7"/>
<accession>A0AAN7BZS7</accession>
<organism evidence="2 3">
    <name type="scientific">Podospora fimiseda</name>
    <dbReference type="NCBI Taxonomy" id="252190"/>
    <lineage>
        <taxon>Eukaryota</taxon>
        <taxon>Fungi</taxon>
        <taxon>Dikarya</taxon>
        <taxon>Ascomycota</taxon>
        <taxon>Pezizomycotina</taxon>
        <taxon>Sordariomycetes</taxon>
        <taxon>Sordariomycetidae</taxon>
        <taxon>Sordariales</taxon>
        <taxon>Podosporaceae</taxon>
        <taxon>Podospora</taxon>
    </lineage>
</organism>
<dbReference type="Proteomes" id="UP001301958">
    <property type="component" value="Unassembled WGS sequence"/>
</dbReference>
<feature type="domain" description="Heterokaryon incompatibility" evidence="1">
    <location>
        <begin position="25"/>
        <end position="126"/>
    </location>
</feature>
<sequence length="251" mass="28992">MKGEDGDTTPCEPVYIGPFWDVMLQTKNCAAMLRYCRRPTTTRIIWVDAISLNQLGVQEKDTHIPKMAAIYRNCMRVVVYLGKEAAGDVVGKHPTRIEFDTLCGNDELINAMLQSRYFTRVWVIQELTLPRQLIVPFRGCEYWADRTASAQLRDRWRESSVPWMEHMLQQSFGNRTLGSAIRDTWSSNCADSRDKLFAILGLLKRDHDRNSDIFYFGYTYYDKIRTPLIQPDHTISTLQLFVGLSVHLVMG</sequence>
<reference evidence="2" key="1">
    <citation type="journal article" date="2023" name="Mol. Phylogenet. Evol.">
        <title>Genome-scale phylogeny and comparative genomics of the fungal order Sordariales.</title>
        <authorList>
            <person name="Hensen N."/>
            <person name="Bonometti L."/>
            <person name="Westerberg I."/>
            <person name="Brannstrom I.O."/>
            <person name="Guillou S."/>
            <person name="Cros-Aarteil S."/>
            <person name="Calhoun S."/>
            <person name="Haridas S."/>
            <person name="Kuo A."/>
            <person name="Mondo S."/>
            <person name="Pangilinan J."/>
            <person name="Riley R."/>
            <person name="LaButti K."/>
            <person name="Andreopoulos B."/>
            <person name="Lipzen A."/>
            <person name="Chen C."/>
            <person name="Yan M."/>
            <person name="Daum C."/>
            <person name="Ng V."/>
            <person name="Clum A."/>
            <person name="Steindorff A."/>
            <person name="Ohm R.A."/>
            <person name="Martin F."/>
            <person name="Silar P."/>
            <person name="Natvig D.O."/>
            <person name="Lalanne C."/>
            <person name="Gautier V."/>
            <person name="Ament-Velasquez S.L."/>
            <person name="Kruys A."/>
            <person name="Hutchinson M.I."/>
            <person name="Powell A.J."/>
            <person name="Barry K."/>
            <person name="Miller A.N."/>
            <person name="Grigoriev I.V."/>
            <person name="Debuchy R."/>
            <person name="Gladieux P."/>
            <person name="Hiltunen Thoren M."/>
            <person name="Johannesson H."/>
        </authorList>
    </citation>
    <scope>NUCLEOTIDE SEQUENCE</scope>
    <source>
        <strain evidence="2">CBS 990.96</strain>
    </source>
</reference>
<name>A0AAN7BZS7_9PEZI</name>
<dbReference type="PANTHER" id="PTHR24148">
    <property type="entry name" value="ANKYRIN REPEAT DOMAIN-CONTAINING PROTEIN 39 HOMOLOG-RELATED"/>
    <property type="match status" value="1"/>
</dbReference>
<comment type="caution">
    <text evidence="2">The sequence shown here is derived from an EMBL/GenBank/DDBJ whole genome shotgun (WGS) entry which is preliminary data.</text>
</comment>
<protein>
    <submittedName>
        <fullName evidence="2">Heterokaryon incompatibility protein-domain-containing protein</fullName>
    </submittedName>
</protein>
<evidence type="ECO:0000259" key="1">
    <source>
        <dbReference type="Pfam" id="PF06985"/>
    </source>
</evidence>
<keyword evidence="3" id="KW-1185">Reference proteome</keyword>
<reference evidence="2" key="2">
    <citation type="submission" date="2023-05" db="EMBL/GenBank/DDBJ databases">
        <authorList>
            <consortium name="Lawrence Berkeley National Laboratory"/>
            <person name="Steindorff A."/>
            <person name="Hensen N."/>
            <person name="Bonometti L."/>
            <person name="Westerberg I."/>
            <person name="Brannstrom I.O."/>
            <person name="Guillou S."/>
            <person name="Cros-Aarteil S."/>
            <person name="Calhoun S."/>
            <person name="Haridas S."/>
            <person name="Kuo A."/>
            <person name="Mondo S."/>
            <person name="Pangilinan J."/>
            <person name="Riley R."/>
            <person name="Labutti K."/>
            <person name="Andreopoulos B."/>
            <person name="Lipzen A."/>
            <person name="Chen C."/>
            <person name="Yanf M."/>
            <person name="Daum C."/>
            <person name="Ng V."/>
            <person name="Clum A."/>
            <person name="Ohm R."/>
            <person name="Martin F."/>
            <person name="Silar P."/>
            <person name="Natvig D."/>
            <person name="Lalanne C."/>
            <person name="Gautier V."/>
            <person name="Ament-Velasquez S.L."/>
            <person name="Kruys A."/>
            <person name="Hutchinson M.I."/>
            <person name="Powell A.J."/>
            <person name="Barry K."/>
            <person name="Miller A.N."/>
            <person name="Grigoriev I.V."/>
            <person name="Debuchy R."/>
            <person name="Gladieux P."/>
            <person name="Thoren M.H."/>
            <person name="Johannesson H."/>
        </authorList>
    </citation>
    <scope>NUCLEOTIDE SEQUENCE</scope>
    <source>
        <strain evidence="2">CBS 990.96</strain>
    </source>
</reference>
<proteinExistence type="predicted"/>
<dbReference type="PANTHER" id="PTHR24148:SF81">
    <property type="entry name" value="HETEROKARYON INCOMPATIBILITY DOMAIN-CONTAINING PROTEIN"/>
    <property type="match status" value="1"/>
</dbReference>
<dbReference type="EMBL" id="MU865287">
    <property type="protein sequence ID" value="KAK4232650.1"/>
    <property type="molecule type" value="Genomic_DNA"/>
</dbReference>
<dbReference type="Pfam" id="PF06985">
    <property type="entry name" value="HET"/>
    <property type="match status" value="1"/>
</dbReference>